<dbReference type="InterPro" id="IPR050397">
    <property type="entry name" value="Env_Response_Regulators"/>
</dbReference>
<evidence type="ECO:0000259" key="4">
    <source>
        <dbReference type="PROSITE" id="PS50042"/>
    </source>
</evidence>
<dbReference type="SUPFAM" id="SSF51206">
    <property type="entry name" value="cAMP-binding domain-like"/>
    <property type="match status" value="1"/>
</dbReference>
<dbReference type="PROSITE" id="PS50042">
    <property type="entry name" value="CNMP_BINDING_3"/>
    <property type="match status" value="1"/>
</dbReference>
<dbReference type="InterPro" id="IPR000595">
    <property type="entry name" value="cNMP-bd_dom"/>
</dbReference>
<gene>
    <name evidence="5" type="ORF">bsdE14_14800</name>
</gene>
<dbReference type="Pfam" id="PF00027">
    <property type="entry name" value="cNMP_binding"/>
    <property type="match status" value="1"/>
</dbReference>
<dbReference type="PANTHER" id="PTHR24567">
    <property type="entry name" value="CRP FAMILY TRANSCRIPTIONAL REGULATORY PROTEIN"/>
    <property type="match status" value="1"/>
</dbReference>
<dbReference type="Gene3D" id="2.60.120.10">
    <property type="entry name" value="Jelly Rolls"/>
    <property type="match status" value="1"/>
</dbReference>
<keyword evidence="3" id="KW-0804">Transcription</keyword>
<dbReference type="CDD" id="cd00038">
    <property type="entry name" value="CAP_ED"/>
    <property type="match status" value="1"/>
</dbReference>
<evidence type="ECO:0000313" key="5">
    <source>
        <dbReference type="EMBL" id="GLC30070.1"/>
    </source>
</evidence>
<feature type="domain" description="Cyclic nucleotide-binding" evidence="4">
    <location>
        <begin position="31"/>
        <end position="135"/>
    </location>
</feature>
<dbReference type="Pfam" id="PF13545">
    <property type="entry name" value="HTH_Crp_2"/>
    <property type="match status" value="1"/>
</dbReference>
<dbReference type="RefSeq" id="WP_264849336.1">
    <property type="nucleotide sequence ID" value="NZ_BRXR01000001.1"/>
</dbReference>
<dbReference type="PANTHER" id="PTHR24567:SF26">
    <property type="entry name" value="REGULATORY PROTEIN YEIL"/>
    <property type="match status" value="1"/>
</dbReference>
<reference evidence="5 6" key="1">
    <citation type="journal article" date="2024" name="Int. J. Syst. Evol. Microbiol.">
        <title>Clostridium omnivorum sp. nov., isolated from anoxic soil under the treatment of reductive soil disinfestation.</title>
        <authorList>
            <person name="Ueki A."/>
            <person name="Tonouchi A."/>
            <person name="Kaku N."/>
            <person name="Honma S."/>
            <person name="Ueki K."/>
        </authorList>
    </citation>
    <scope>NUCLEOTIDE SEQUENCE [LARGE SCALE GENOMIC DNA]</scope>
    <source>
        <strain evidence="5 6">E14</strain>
    </source>
</reference>
<dbReference type="InterPro" id="IPR036390">
    <property type="entry name" value="WH_DNA-bd_sf"/>
</dbReference>
<keyword evidence="6" id="KW-1185">Reference proteome</keyword>
<evidence type="ECO:0000256" key="2">
    <source>
        <dbReference type="ARBA" id="ARBA00023125"/>
    </source>
</evidence>
<name>A0ABQ5N4U9_9CLOT</name>
<evidence type="ECO:0000256" key="1">
    <source>
        <dbReference type="ARBA" id="ARBA00023015"/>
    </source>
</evidence>
<dbReference type="InterPro" id="IPR014710">
    <property type="entry name" value="RmlC-like_jellyroll"/>
</dbReference>
<dbReference type="EMBL" id="BRXR01000001">
    <property type="protein sequence ID" value="GLC30070.1"/>
    <property type="molecule type" value="Genomic_DNA"/>
</dbReference>
<dbReference type="Proteomes" id="UP001208567">
    <property type="component" value="Unassembled WGS sequence"/>
</dbReference>
<dbReference type="InterPro" id="IPR018490">
    <property type="entry name" value="cNMP-bd_dom_sf"/>
</dbReference>
<dbReference type="SUPFAM" id="SSF46785">
    <property type="entry name" value="Winged helix' DNA-binding domain"/>
    <property type="match status" value="1"/>
</dbReference>
<evidence type="ECO:0000313" key="6">
    <source>
        <dbReference type="Proteomes" id="UP001208567"/>
    </source>
</evidence>
<accession>A0ABQ5N4U9</accession>
<dbReference type="SMART" id="SM00100">
    <property type="entry name" value="cNMP"/>
    <property type="match status" value="1"/>
</dbReference>
<comment type="caution">
    <text evidence="5">The sequence shown here is derived from an EMBL/GenBank/DDBJ whole genome shotgun (WGS) entry which is preliminary data.</text>
</comment>
<proteinExistence type="predicted"/>
<dbReference type="InterPro" id="IPR012318">
    <property type="entry name" value="HTH_CRP"/>
</dbReference>
<organism evidence="5 6">
    <name type="scientific">Clostridium omnivorum</name>
    <dbReference type="NCBI Taxonomy" id="1604902"/>
    <lineage>
        <taxon>Bacteria</taxon>
        <taxon>Bacillati</taxon>
        <taxon>Bacillota</taxon>
        <taxon>Clostridia</taxon>
        <taxon>Eubacteriales</taxon>
        <taxon>Clostridiaceae</taxon>
        <taxon>Clostridium</taxon>
    </lineage>
</organism>
<protein>
    <submittedName>
        <fullName evidence="5">Catabolite gene activator protein</fullName>
    </submittedName>
</protein>
<sequence>MIKIKDRDRIEYYIEKYNLENIFSVDMKRYMELFLFSKNEYICKIDEKIEYLYFFVDGKAKVYTLLGNGKSLLVCFYKPLMVIGDVEFLNLNAASSNVQVIEDTYCIAIEFHKIRKYALEDAKFLQYMNEGLGEKLIRLSKYSSINLLYPLENRLASYLLAVTPPSDGKISNSLHKDCNLTEMAELLGTSYRHLLRTLNKLCESGCIVKNKDSYEISDRDKLEELSGDLYD</sequence>
<keyword evidence="2" id="KW-0238">DNA-binding</keyword>
<keyword evidence="1" id="KW-0805">Transcription regulation</keyword>
<evidence type="ECO:0000256" key="3">
    <source>
        <dbReference type="ARBA" id="ARBA00023163"/>
    </source>
</evidence>